<dbReference type="Pfam" id="PF15632">
    <property type="entry name" value="ATPgrasp_Ter"/>
    <property type="match status" value="1"/>
</dbReference>
<dbReference type="InterPro" id="IPR052032">
    <property type="entry name" value="ATP-dep_AA_Ligase"/>
</dbReference>
<dbReference type="GO" id="GO:0008233">
    <property type="term" value="F:peptidase activity"/>
    <property type="evidence" value="ECO:0007669"/>
    <property type="project" value="UniProtKB-KW"/>
</dbReference>
<evidence type="ECO:0000256" key="9">
    <source>
        <dbReference type="ARBA" id="ARBA00022989"/>
    </source>
</evidence>
<dbReference type="SUPFAM" id="SSF51735">
    <property type="entry name" value="NAD(P)-binding Rossmann-fold domains"/>
    <property type="match status" value="1"/>
</dbReference>
<dbReference type="InterPro" id="IPR026392">
    <property type="entry name" value="Exo/Archaeosortase_dom"/>
</dbReference>
<dbReference type="GO" id="GO:0005886">
    <property type="term" value="C:plasma membrane"/>
    <property type="evidence" value="ECO:0007669"/>
    <property type="project" value="UniProtKB-SubCell"/>
</dbReference>
<dbReference type="Proteomes" id="UP000199645">
    <property type="component" value="Unassembled WGS sequence"/>
</dbReference>
<evidence type="ECO:0000256" key="8">
    <source>
        <dbReference type="ARBA" id="ARBA00022840"/>
    </source>
</evidence>
<keyword evidence="4" id="KW-0645">Protease</keyword>
<evidence type="ECO:0000256" key="10">
    <source>
        <dbReference type="ARBA" id="ARBA00023136"/>
    </source>
</evidence>
<evidence type="ECO:0000313" key="16">
    <source>
        <dbReference type="Proteomes" id="UP000199645"/>
    </source>
</evidence>
<evidence type="ECO:0000256" key="12">
    <source>
        <dbReference type="SAM" id="MobiDB-lite"/>
    </source>
</evidence>
<feature type="transmembrane region" description="Helical" evidence="13">
    <location>
        <begin position="186"/>
        <end position="208"/>
    </location>
</feature>
<evidence type="ECO:0000256" key="6">
    <source>
        <dbReference type="ARBA" id="ARBA00022741"/>
    </source>
</evidence>
<evidence type="ECO:0000256" key="1">
    <source>
        <dbReference type="ARBA" id="ARBA00004651"/>
    </source>
</evidence>
<feature type="region of interest" description="Disordered" evidence="12">
    <location>
        <begin position="1"/>
        <end position="45"/>
    </location>
</feature>
<feature type="compositionally biased region" description="Basic and acidic residues" evidence="12">
    <location>
        <begin position="13"/>
        <end position="43"/>
    </location>
</feature>
<evidence type="ECO:0000259" key="14">
    <source>
        <dbReference type="PROSITE" id="PS50975"/>
    </source>
</evidence>
<evidence type="ECO:0000256" key="2">
    <source>
        <dbReference type="ARBA" id="ARBA00022475"/>
    </source>
</evidence>
<evidence type="ECO:0000256" key="4">
    <source>
        <dbReference type="ARBA" id="ARBA00022670"/>
    </source>
</evidence>
<keyword evidence="7" id="KW-0378">Hydrolase</keyword>
<dbReference type="PROSITE" id="PS50975">
    <property type="entry name" value="ATP_GRASP"/>
    <property type="match status" value="1"/>
</dbReference>
<dbReference type="AlphaFoldDB" id="A0A1I2A7L0"/>
<dbReference type="OrthoDB" id="24041at2"/>
<feature type="transmembrane region" description="Helical" evidence="13">
    <location>
        <begin position="118"/>
        <end position="139"/>
    </location>
</feature>
<dbReference type="GO" id="GO:0005524">
    <property type="term" value="F:ATP binding"/>
    <property type="evidence" value="ECO:0007669"/>
    <property type="project" value="UniProtKB-UniRule"/>
</dbReference>
<dbReference type="InterPro" id="IPR036291">
    <property type="entry name" value="NAD(P)-bd_dom_sf"/>
</dbReference>
<name>A0A1I2A7L0_9ACTN</name>
<gene>
    <name evidence="15" type="ORF">SAMN05421541_101508</name>
</gene>
<evidence type="ECO:0000256" key="7">
    <source>
        <dbReference type="ARBA" id="ARBA00022801"/>
    </source>
</evidence>
<dbReference type="Gene3D" id="3.40.50.20">
    <property type="match status" value="1"/>
</dbReference>
<keyword evidence="3" id="KW-0436">Ligase</keyword>
<evidence type="ECO:0000256" key="13">
    <source>
        <dbReference type="SAM" id="Phobius"/>
    </source>
</evidence>
<dbReference type="NCBIfam" id="TIGR04178">
    <property type="entry name" value="exo_archaeo"/>
    <property type="match status" value="1"/>
</dbReference>
<evidence type="ECO:0000313" key="15">
    <source>
        <dbReference type="EMBL" id="SFE38933.1"/>
    </source>
</evidence>
<organism evidence="15 16">
    <name type="scientific">Actinoplanes philippinensis</name>
    <dbReference type="NCBI Taxonomy" id="35752"/>
    <lineage>
        <taxon>Bacteria</taxon>
        <taxon>Bacillati</taxon>
        <taxon>Actinomycetota</taxon>
        <taxon>Actinomycetes</taxon>
        <taxon>Micromonosporales</taxon>
        <taxon>Micromonosporaceae</taxon>
        <taxon>Actinoplanes</taxon>
    </lineage>
</organism>
<accession>A0A1I2A7L0</accession>
<keyword evidence="6 11" id="KW-0547">Nucleotide-binding</keyword>
<dbReference type="EMBL" id="FONV01000001">
    <property type="protein sequence ID" value="SFE38933.1"/>
    <property type="molecule type" value="Genomic_DNA"/>
</dbReference>
<dbReference type="Gene3D" id="3.30.470.20">
    <property type="entry name" value="ATP-grasp fold, B domain"/>
    <property type="match status" value="1"/>
</dbReference>
<feature type="domain" description="ATP-grasp" evidence="14">
    <location>
        <begin position="373"/>
        <end position="537"/>
    </location>
</feature>
<proteinExistence type="predicted"/>
<keyword evidence="5 13" id="KW-0812">Transmembrane</keyword>
<dbReference type="STRING" id="35752.SAMN05421541_101508"/>
<feature type="transmembrane region" description="Helical" evidence="13">
    <location>
        <begin position="53"/>
        <end position="73"/>
    </location>
</feature>
<dbReference type="PANTHER" id="PTHR43585">
    <property type="entry name" value="FUMIPYRROLE BIOSYNTHESIS PROTEIN C"/>
    <property type="match status" value="1"/>
</dbReference>
<evidence type="ECO:0000256" key="5">
    <source>
        <dbReference type="ARBA" id="ARBA00022692"/>
    </source>
</evidence>
<dbReference type="InterPro" id="IPR011761">
    <property type="entry name" value="ATP-grasp"/>
</dbReference>
<evidence type="ECO:0000256" key="3">
    <source>
        <dbReference type="ARBA" id="ARBA00022598"/>
    </source>
</evidence>
<comment type="subcellular location">
    <subcellularLocation>
        <location evidence="1">Cell membrane</location>
        <topology evidence="1">Multi-pass membrane protein</topology>
    </subcellularLocation>
</comment>
<dbReference type="SUPFAM" id="SSF56059">
    <property type="entry name" value="Glutathione synthetase ATP-binding domain-like"/>
    <property type="match status" value="1"/>
</dbReference>
<sequence length="629" mass="65459">MMRDVPPVGAHSGDIDLSHKGTPADHRAAGARQTGDRDATPSRHREKTVRRRLVVLETIGAVAAWVGGYLLLIDPVRRFEVSLASRIIDGLGVDRISGALGDSFVVFGPELEPVVAEMTGLCSMWGSVLALAALAVVALRRRPHALIGFLFAAAFVLAANQLRLLGSLLAARYFAVDALVLFHDGIGAVLNLAYTFVGLLIMIGLTMYDARRAGRARPGHPAEPAEERRDQGAQAAAGVHREIPLARRAPYRTAETTGRLIAVTGAGSPAGVAVIRALQAAGDHVLALDADPDAVGLRLAGRGAVVPRADHPGYSTALLAVLGEHRPAALICTVAEDYHVLASFEPAVNALGVRTWLPDPAAAELCLDKIAFATTLHAAGVPHPVTAWTAAAATQVPGPWVVKPARGRGRRDVILVDDPAHLPYAFATVPAAIVQTRLPGREFTADALVARDGTLLACVPRWRDETRGTTFASLAVTEVVAAALRAVRHTGPAGVQGFVTDSGEATIVEVNPRFSGGLPLTLAAGADVVGTFLSAVLDPGTAVAPLGFRPGVRMARHFAEVYYTADGTALPDPLAAHRPPAAPVVPAAHGESLAAVNALAPGGAGPGSPPYLVGLEVQDGRGQVARRLQ</sequence>
<keyword evidence="16" id="KW-1185">Reference proteome</keyword>
<keyword evidence="10 13" id="KW-0472">Membrane</keyword>
<reference evidence="15 16" key="1">
    <citation type="submission" date="2016-10" db="EMBL/GenBank/DDBJ databases">
        <authorList>
            <person name="de Groot N.N."/>
        </authorList>
    </citation>
    <scope>NUCLEOTIDE SEQUENCE [LARGE SCALE GENOMIC DNA]</scope>
    <source>
        <strain evidence="15 16">DSM 43019</strain>
    </source>
</reference>
<feature type="transmembrane region" description="Helical" evidence="13">
    <location>
        <begin position="146"/>
        <end position="166"/>
    </location>
</feature>
<keyword evidence="8 11" id="KW-0067">ATP-binding</keyword>
<protein>
    <submittedName>
        <fullName evidence="15">Exosortase/archaeosortase family protein</fullName>
    </submittedName>
</protein>
<dbReference type="GO" id="GO:0046872">
    <property type="term" value="F:metal ion binding"/>
    <property type="evidence" value="ECO:0007669"/>
    <property type="project" value="InterPro"/>
</dbReference>
<keyword evidence="9 13" id="KW-1133">Transmembrane helix</keyword>
<keyword evidence="2" id="KW-1003">Cell membrane</keyword>
<evidence type="ECO:0000256" key="11">
    <source>
        <dbReference type="PROSITE-ProRule" id="PRU00409"/>
    </source>
</evidence>
<dbReference type="GO" id="GO:0006508">
    <property type="term" value="P:proteolysis"/>
    <property type="evidence" value="ECO:0007669"/>
    <property type="project" value="UniProtKB-KW"/>
</dbReference>
<dbReference type="GO" id="GO:0016874">
    <property type="term" value="F:ligase activity"/>
    <property type="evidence" value="ECO:0007669"/>
    <property type="project" value="UniProtKB-KW"/>
</dbReference>
<dbReference type="PANTHER" id="PTHR43585:SF2">
    <property type="entry name" value="ATP-GRASP ENZYME FSQD"/>
    <property type="match status" value="1"/>
</dbReference>